<dbReference type="Proteomes" id="UP001341281">
    <property type="component" value="Chromosome 10"/>
</dbReference>
<protein>
    <submittedName>
        <fullName evidence="2">Uncharacterized protein</fullName>
    </submittedName>
</protein>
<keyword evidence="3" id="KW-1185">Reference proteome</keyword>
<name>A0AAQ3XGN6_PASNO</name>
<feature type="region of interest" description="Disordered" evidence="1">
    <location>
        <begin position="1"/>
        <end position="23"/>
    </location>
</feature>
<sequence>MLDSDPDADAHPDEVEGRTDQIKRSVEVDAAAVDQGAPRTGNAASIRVSVIYHLDSGVESAGREEAS</sequence>
<accession>A0AAQ3XGN6</accession>
<feature type="compositionally biased region" description="Basic and acidic residues" evidence="1">
    <location>
        <begin position="8"/>
        <end position="23"/>
    </location>
</feature>
<evidence type="ECO:0000256" key="1">
    <source>
        <dbReference type="SAM" id="MobiDB-lite"/>
    </source>
</evidence>
<gene>
    <name evidence="2" type="ORF">U9M48_041559</name>
</gene>
<evidence type="ECO:0000313" key="3">
    <source>
        <dbReference type="Proteomes" id="UP001341281"/>
    </source>
</evidence>
<evidence type="ECO:0000313" key="2">
    <source>
        <dbReference type="EMBL" id="WVZ95847.1"/>
    </source>
</evidence>
<proteinExistence type="predicted"/>
<organism evidence="2 3">
    <name type="scientific">Paspalum notatum var. saurae</name>
    <dbReference type="NCBI Taxonomy" id="547442"/>
    <lineage>
        <taxon>Eukaryota</taxon>
        <taxon>Viridiplantae</taxon>
        <taxon>Streptophyta</taxon>
        <taxon>Embryophyta</taxon>
        <taxon>Tracheophyta</taxon>
        <taxon>Spermatophyta</taxon>
        <taxon>Magnoliopsida</taxon>
        <taxon>Liliopsida</taxon>
        <taxon>Poales</taxon>
        <taxon>Poaceae</taxon>
        <taxon>PACMAD clade</taxon>
        <taxon>Panicoideae</taxon>
        <taxon>Andropogonodae</taxon>
        <taxon>Paspaleae</taxon>
        <taxon>Paspalinae</taxon>
        <taxon>Paspalum</taxon>
    </lineage>
</organism>
<dbReference type="EMBL" id="CP144754">
    <property type="protein sequence ID" value="WVZ95847.1"/>
    <property type="molecule type" value="Genomic_DNA"/>
</dbReference>
<reference evidence="2 3" key="1">
    <citation type="submission" date="2024-02" db="EMBL/GenBank/DDBJ databases">
        <title>High-quality chromosome-scale genome assembly of Pensacola bahiagrass (Paspalum notatum Flugge var. saurae).</title>
        <authorList>
            <person name="Vega J.M."/>
            <person name="Podio M."/>
            <person name="Orjuela J."/>
            <person name="Siena L.A."/>
            <person name="Pessino S.C."/>
            <person name="Combes M.C."/>
            <person name="Mariac C."/>
            <person name="Albertini E."/>
            <person name="Pupilli F."/>
            <person name="Ortiz J.P.A."/>
            <person name="Leblanc O."/>
        </authorList>
    </citation>
    <scope>NUCLEOTIDE SEQUENCE [LARGE SCALE GENOMIC DNA]</scope>
    <source>
        <strain evidence="2">R1</strain>
        <tissue evidence="2">Leaf</tissue>
    </source>
</reference>
<dbReference type="AlphaFoldDB" id="A0AAQ3XGN6"/>
<feature type="non-terminal residue" evidence="2">
    <location>
        <position position="67"/>
    </location>
</feature>